<feature type="signal peptide" evidence="2">
    <location>
        <begin position="1"/>
        <end position="20"/>
    </location>
</feature>
<dbReference type="InterPro" id="IPR036770">
    <property type="entry name" value="Ankyrin_rpt-contain_sf"/>
</dbReference>
<accession>A0A0N5CSU2</accession>
<reference evidence="5" key="1">
    <citation type="submission" date="2017-02" db="UniProtKB">
        <authorList>
            <consortium name="WormBaseParasite"/>
        </authorList>
    </citation>
    <scope>IDENTIFICATION</scope>
</reference>
<protein>
    <submittedName>
        <fullName evidence="5">ANK_REP_REGION domain-containing protein</fullName>
    </submittedName>
</protein>
<proteinExistence type="predicted"/>
<sequence length="207" mass="24352">MSRTLICEYLLLIFPHCVNSTDKQGQTPLHYAHQLKNTYERVKFTTMLISAGANEDITDMIENLPGHNISNSARLSSCLSQTSENEMKMREDNLEYLMMNLDFDARKFPEMESIQCSGRMKELRIIIAKNLHNERFIQYIKRFRQQQNRLGAAMIAIEKNELKKLRNLVDDYLIEAKNSEVLFYKLILILFVSRRDVFSRKAYKQES</sequence>
<keyword evidence="2" id="KW-0732">Signal</keyword>
<dbReference type="STRING" id="103827.A0A0N5CSU2"/>
<dbReference type="PANTHER" id="PTHR24172:SF4">
    <property type="entry name" value="ANK_REP_REGION DOMAIN-CONTAINING PROTEIN"/>
    <property type="match status" value="1"/>
</dbReference>
<evidence type="ECO:0000313" key="5">
    <source>
        <dbReference type="WBParaSite" id="TCLT_0000329801-mRNA-1"/>
    </source>
</evidence>
<dbReference type="AlphaFoldDB" id="A0A0N5CSU2"/>
<dbReference type="InterPro" id="IPR002110">
    <property type="entry name" value="Ankyrin_rpt"/>
</dbReference>
<dbReference type="EMBL" id="UYYF01001248">
    <property type="protein sequence ID" value="VDM99692.1"/>
    <property type="molecule type" value="Genomic_DNA"/>
</dbReference>
<keyword evidence="4" id="KW-1185">Reference proteome</keyword>
<dbReference type="Gene3D" id="1.25.40.20">
    <property type="entry name" value="Ankyrin repeat-containing domain"/>
    <property type="match status" value="1"/>
</dbReference>
<reference evidence="3 4" key="2">
    <citation type="submission" date="2018-11" db="EMBL/GenBank/DDBJ databases">
        <authorList>
            <consortium name="Pathogen Informatics"/>
        </authorList>
    </citation>
    <scope>NUCLEOTIDE SEQUENCE [LARGE SCALE GENOMIC DNA]</scope>
</reference>
<feature type="chain" id="PRO_5043126350" evidence="2">
    <location>
        <begin position="21"/>
        <end position="207"/>
    </location>
</feature>
<feature type="repeat" description="ANK" evidence="1">
    <location>
        <begin position="24"/>
        <end position="60"/>
    </location>
</feature>
<dbReference type="OrthoDB" id="432281at2759"/>
<evidence type="ECO:0000313" key="3">
    <source>
        <dbReference type="EMBL" id="VDM99692.1"/>
    </source>
</evidence>
<dbReference type="SUPFAM" id="SSF48403">
    <property type="entry name" value="Ankyrin repeat"/>
    <property type="match status" value="1"/>
</dbReference>
<evidence type="ECO:0000313" key="4">
    <source>
        <dbReference type="Proteomes" id="UP000276776"/>
    </source>
</evidence>
<dbReference type="Proteomes" id="UP000276776">
    <property type="component" value="Unassembled WGS sequence"/>
</dbReference>
<dbReference type="PANTHER" id="PTHR24172">
    <property type="entry name" value="ANK_REP_REGION DOMAIN-CONTAINING PROTEIN"/>
    <property type="match status" value="1"/>
</dbReference>
<organism evidence="5">
    <name type="scientific">Thelazia callipaeda</name>
    <name type="common">Oriental eyeworm</name>
    <name type="synonym">Parasitic nematode</name>
    <dbReference type="NCBI Taxonomy" id="103827"/>
    <lineage>
        <taxon>Eukaryota</taxon>
        <taxon>Metazoa</taxon>
        <taxon>Ecdysozoa</taxon>
        <taxon>Nematoda</taxon>
        <taxon>Chromadorea</taxon>
        <taxon>Rhabditida</taxon>
        <taxon>Spirurina</taxon>
        <taxon>Spiruromorpha</taxon>
        <taxon>Thelazioidea</taxon>
        <taxon>Thelaziidae</taxon>
        <taxon>Thelazia</taxon>
    </lineage>
</organism>
<keyword evidence="1" id="KW-0040">ANK repeat</keyword>
<evidence type="ECO:0000256" key="1">
    <source>
        <dbReference type="PROSITE-ProRule" id="PRU00023"/>
    </source>
</evidence>
<dbReference type="PROSITE" id="PS50297">
    <property type="entry name" value="ANK_REP_REGION"/>
    <property type="match status" value="1"/>
</dbReference>
<dbReference type="WBParaSite" id="TCLT_0000329801-mRNA-1">
    <property type="protein sequence ID" value="TCLT_0000329801-mRNA-1"/>
    <property type="gene ID" value="TCLT_0000329801"/>
</dbReference>
<gene>
    <name evidence="3" type="ORF">TCLT_LOCUS3293</name>
</gene>
<name>A0A0N5CSU2_THECL</name>
<dbReference type="PROSITE" id="PS50088">
    <property type="entry name" value="ANK_REPEAT"/>
    <property type="match status" value="1"/>
</dbReference>
<evidence type="ECO:0000256" key="2">
    <source>
        <dbReference type="SAM" id="SignalP"/>
    </source>
</evidence>